<feature type="transmembrane region" description="Helical" evidence="1">
    <location>
        <begin position="106"/>
        <end position="130"/>
    </location>
</feature>
<gene>
    <name evidence="3" type="ORF">PUP29_09390</name>
</gene>
<dbReference type="AlphaFoldDB" id="A0AAU8A789"/>
<feature type="transmembrane region" description="Helical" evidence="1">
    <location>
        <begin position="35"/>
        <end position="53"/>
    </location>
</feature>
<dbReference type="InterPro" id="IPR000792">
    <property type="entry name" value="Tscrpt_reg_LuxR_C"/>
</dbReference>
<dbReference type="EMBL" id="CP117826">
    <property type="protein sequence ID" value="XCC61737.1"/>
    <property type="molecule type" value="Genomic_DNA"/>
</dbReference>
<feature type="domain" description="HTH luxR-type" evidence="2">
    <location>
        <begin position="403"/>
        <end position="468"/>
    </location>
</feature>
<evidence type="ECO:0000256" key="1">
    <source>
        <dbReference type="SAM" id="Phobius"/>
    </source>
</evidence>
<dbReference type="Pfam" id="PF00196">
    <property type="entry name" value="GerE"/>
    <property type="match status" value="1"/>
</dbReference>
<evidence type="ECO:0000259" key="2">
    <source>
        <dbReference type="PROSITE" id="PS50043"/>
    </source>
</evidence>
<keyword evidence="1" id="KW-0472">Membrane</keyword>
<dbReference type="InterPro" id="IPR016032">
    <property type="entry name" value="Sig_transdc_resp-reg_C-effctor"/>
</dbReference>
<dbReference type="RefSeq" id="WP_353423148.1">
    <property type="nucleotide sequence ID" value="NZ_CP117826.1"/>
</dbReference>
<keyword evidence="1" id="KW-1133">Transmembrane helix</keyword>
<name>A0AAU8A789_9FIRM</name>
<dbReference type="SUPFAM" id="SSF46894">
    <property type="entry name" value="C-terminal effector domain of the bipartite response regulators"/>
    <property type="match status" value="1"/>
</dbReference>
<feature type="transmembrane region" description="Helical" evidence="1">
    <location>
        <begin position="142"/>
        <end position="163"/>
    </location>
</feature>
<feature type="transmembrane region" description="Helical" evidence="1">
    <location>
        <begin position="73"/>
        <end position="94"/>
    </location>
</feature>
<dbReference type="GO" id="GO:0003677">
    <property type="term" value="F:DNA binding"/>
    <property type="evidence" value="ECO:0007669"/>
    <property type="project" value="InterPro"/>
</dbReference>
<dbReference type="InterPro" id="IPR036388">
    <property type="entry name" value="WH-like_DNA-bd_sf"/>
</dbReference>
<proteinExistence type="predicted"/>
<protein>
    <submittedName>
        <fullName evidence="3">LuxR C-terminal-related transcriptional regulator</fullName>
    </submittedName>
</protein>
<feature type="transmembrane region" description="Helical" evidence="1">
    <location>
        <begin position="175"/>
        <end position="194"/>
    </location>
</feature>
<organism evidence="3">
    <name type="scientific">Christensenella massiliensis</name>
    <dbReference type="NCBI Taxonomy" id="1805714"/>
    <lineage>
        <taxon>Bacteria</taxon>
        <taxon>Bacillati</taxon>
        <taxon>Bacillota</taxon>
        <taxon>Clostridia</taxon>
        <taxon>Christensenellales</taxon>
        <taxon>Christensenellaceae</taxon>
        <taxon>Christensenella</taxon>
    </lineage>
</organism>
<dbReference type="GO" id="GO:0006355">
    <property type="term" value="P:regulation of DNA-templated transcription"/>
    <property type="evidence" value="ECO:0007669"/>
    <property type="project" value="InterPro"/>
</dbReference>
<dbReference type="PROSITE" id="PS50043">
    <property type="entry name" value="HTH_LUXR_2"/>
    <property type="match status" value="1"/>
</dbReference>
<evidence type="ECO:0000313" key="3">
    <source>
        <dbReference type="EMBL" id="XCC61737.1"/>
    </source>
</evidence>
<sequence length="487" mass="55473">MIYNVTFDICAGVISVLSLYVIISKKGVQKESNQLLLLVIIAALISAVFDIWSSVGNSYIDQYTYFSRDILNYIFLFVHTSTACLFAWYMIVLLGLKHRVKRSHFVLFLLPEVFAIFLPLALNPVLGWVFYYDANGIYSHGVMIYALYGAGYLYMLLTVYLAIRFRSLLLKSQRYAAIALLIFSIIPIFVQQVFMPHQLLELFFQSIGIFGFLTTVENLDAIHNPITKVYNRAAFLRSIDLAVQNQASLYVTIVKLARSNYFDIAALGAGYINGFMAGAAEWLNNLSKKIDVYDCERGHFALTVFRDSYNMQRLTEKIARKFSSEWQCQNQTMRLPVQICSADLTGTDWTTEGLMRLVDVSYVGHDMQPMIVTAEEAKAEEREAERAGKSRFASDVLSMLDSFVERTAALTPAERNILQHYINGHEIAEIPKLAFISIHTVRKHNKNIYRKLAVSTKEELMLYVDLLRRSGRLAEVEKLTDQNSCKA</sequence>
<reference evidence="3" key="1">
    <citation type="submission" date="2023-02" db="EMBL/GenBank/DDBJ databases">
        <title>Gut commensal Christensenella minuta modulates host metabolism via a new class of secondary bile acids.</title>
        <authorList>
            <person name="Liu C."/>
        </authorList>
    </citation>
    <scope>NUCLEOTIDE SEQUENCE</scope>
    <source>
        <strain evidence="3">CA70</strain>
    </source>
</reference>
<dbReference type="SMART" id="SM00421">
    <property type="entry name" value="HTH_LUXR"/>
    <property type="match status" value="1"/>
</dbReference>
<dbReference type="Gene3D" id="1.10.10.10">
    <property type="entry name" value="Winged helix-like DNA-binding domain superfamily/Winged helix DNA-binding domain"/>
    <property type="match status" value="1"/>
</dbReference>
<keyword evidence="1" id="KW-0812">Transmembrane</keyword>
<feature type="transmembrane region" description="Helical" evidence="1">
    <location>
        <begin position="6"/>
        <end position="23"/>
    </location>
</feature>
<accession>A0AAU8A789</accession>